<dbReference type="SUPFAM" id="SSF74653">
    <property type="entry name" value="TolA/TonB C-terminal domain"/>
    <property type="match status" value="1"/>
</dbReference>
<feature type="region of interest" description="Disordered" evidence="5">
    <location>
        <begin position="178"/>
        <end position="211"/>
    </location>
</feature>
<evidence type="ECO:0000256" key="6">
    <source>
        <dbReference type="SAM" id="Phobius"/>
    </source>
</evidence>
<feature type="compositionally biased region" description="Basic and acidic residues" evidence="5">
    <location>
        <begin position="201"/>
        <end position="211"/>
    </location>
</feature>
<name>A0A3N5DF83_HELPX</name>
<dbReference type="AlphaFoldDB" id="A0A3N5DF83"/>
<dbReference type="RefSeq" id="WP_124020072.1">
    <property type="nucleotide sequence ID" value="NZ_RPFT01000007.1"/>
</dbReference>
<accession>A0A3N5DF83</accession>
<keyword evidence="3 6" id="KW-1133">Transmembrane helix</keyword>
<dbReference type="Proteomes" id="UP000275263">
    <property type="component" value="Unassembled WGS sequence"/>
</dbReference>
<keyword evidence="2 6" id="KW-0812">Transmembrane</keyword>
<dbReference type="PROSITE" id="PS52015">
    <property type="entry name" value="TONB_CTD"/>
    <property type="match status" value="1"/>
</dbReference>
<sequence length="324" mass="37478">MPENSKLQPAKLGKNFDPVDHSNRNFFFSLILSVLLHWLIYFLFEHREDFFPSKPKLVKLNPENLLVLKRGHSQDPNKNNPGAPKPTLAGPQKPPTPPTPPTPPKPIEKPKPEPKPEPKPKPKPKPEPKKPNHKHKALKKVEKVEEKKVVEEKKEEKKIVEEKVEQKVEQKKIEEKKPVKKEFDPNQLSFLPKEVAPPRQENNKGLDNQTRRDIDELYGEEFGDLGTAEKDFIRNNLRDIGRITQKYLEYPQVAAYLGQDGTNAVEFYLHPNGDITDLKIIIGSEYKMLDDNTLKTIQIAYKDYPRPKTKTLIRIRVRYYLGGN</sequence>
<evidence type="ECO:0000259" key="7">
    <source>
        <dbReference type="PROSITE" id="PS52015"/>
    </source>
</evidence>
<comment type="caution">
    <text evidence="8">The sequence shown here is derived from an EMBL/GenBank/DDBJ whole genome shotgun (WGS) entry which is preliminary data.</text>
</comment>
<protein>
    <submittedName>
        <fullName evidence="8">Energy transducer TonB</fullName>
    </submittedName>
</protein>
<keyword evidence="4 6" id="KW-0472">Membrane</keyword>
<evidence type="ECO:0000256" key="2">
    <source>
        <dbReference type="ARBA" id="ARBA00022692"/>
    </source>
</evidence>
<dbReference type="Gene3D" id="3.30.1150.10">
    <property type="match status" value="1"/>
</dbReference>
<feature type="compositionally biased region" description="Basic and acidic residues" evidence="5">
    <location>
        <begin position="106"/>
        <end position="130"/>
    </location>
</feature>
<dbReference type="NCBIfam" id="TIGR01352">
    <property type="entry name" value="tonB_Cterm"/>
    <property type="match status" value="1"/>
</dbReference>
<feature type="compositionally biased region" description="Basic and acidic residues" evidence="5">
    <location>
        <begin position="139"/>
        <end position="158"/>
    </location>
</feature>
<proteinExistence type="predicted"/>
<evidence type="ECO:0000313" key="9">
    <source>
        <dbReference type="Proteomes" id="UP000275263"/>
    </source>
</evidence>
<gene>
    <name evidence="8" type="ORF">EGW01_04095</name>
</gene>
<reference evidence="8 9" key="1">
    <citation type="journal article" date="2017" name="Gut Pathog.">
        <title>Mycobacterium avium subsp. paratuberculosis and associated risk factors for inflammatory bowel disease in Iranian patients.</title>
        <authorList>
            <person name="Zamani S."/>
            <person name="Zali M.R."/>
            <person name="Aghdaei H.A."/>
            <person name="Sechi L.A."/>
            <person name="Niegowska M."/>
            <person name="Caggiu E."/>
            <person name="Keshavarz R."/>
            <person name="Mosavari N."/>
            <person name="Feizabadi M.M."/>
        </authorList>
    </citation>
    <scope>NUCLEOTIDE SEQUENCE [LARGE SCALE GENOMIC DNA]</scope>
    <source>
        <strain evidence="8 9">1057</strain>
    </source>
</reference>
<comment type="subcellular location">
    <subcellularLocation>
        <location evidence="1">Membrane</location>
        <topology evidence="1">Single-pass membrane protein</topology>
    </subcellularLocation>
</comment>
<dbReference type="Pfam" id="PF03544">
    <property type="entry name" value="TonB_C"/>
    <property type="match status" value="1"/>
</dbReference>
<evidence type="ECO:0000256" key="1">
    <source>
        <dbReference type="ARBA" id="ARBA00004167"/>
    </source>
</evidence>
<evidence type="ECO:0000256" key="3">
    <source>
        <dbReference type="ARBA" id="ARBA00022989"/>
    </source>
</evidence>
<feature type="domain" description="TonB C-terminal" evidence="7">
    <location>
        <begin position="235"/>
        <end position="324"/>
    </location>
</feature>
<dbReference type="InterPro" id="IPR006260">
    <property type="entry name" value="TonB/TolA_C"/>
</dbReference>
<evidence type="ECO:0000256" key="5">
    <source>
        <dbReference type="SAM" id="MobiDB-lite"/>
    </source>
</evidence>
<organism evidence="8 9">
    <name type="scientific">Helicobacter pylori</name>
    <name type="common">Campylobacter pylori</name>
    <dbReference type="NCBI Taxonomy" id="210"/>
    <lineage>
        <taxon>Bacteria</taxon>
        <taxon>Pseudomonadati</taxon>
        <taxon>Campylobacterota</taxon>
        <taxon>Epsilonproteobacteria</taxon>
        <taxon>Campylobacterales</taxon>
        <taxon>Helicobacteraceae</taxon>
        <taxon>Helicobacter</taxon>
    </lineage>
</organism>
<dbReference type="GO" id="GO:0016020">
    <property type="term" value="C:membrane"/>
    <property type="evidence" value="ECO:0007669"/>
    <property type="project" value="UniProtKB-SubCell"/>
</dbReference>
<evidence type="ECO:0000313" key="8">
    <source>
        <dbReference type="EMBL" id="RPF68091.1"/>
    </source>
</evidence>
<feature type="region of interest" description="Disordered" evidence="5">
    <location>
        <begin position="70"/>
        <end position="158"/>
    </location>
</feature>
<dbReference type="EMBL" id="RPFT01000007">
    <property type="protein sequence ID" value="RPF68091.1"/>
    <property type="molecule type" value="Genomic_DNA"/>
</dbReference>
<feature type="transmembrane region" description="Helical" evidence="6">
    <location>
        <begin position="26"/>
        <end position="44"/>
    </location>
</feature>
<dbReference type="InterPro" id="IPR037682">
    <property type="entry name" value="TonB_C"/>
</dbReference>
<feature type="compositionally biased region" description="Pro residues" evidence="5">
    <location>
        <begin position="92"/>
        <end position="105"/>
    </location>
</feature>
<dbReference type="GO" id="GO:0055085">
    <property type="term" value="P:transmembrane transport"/>
    <property type="evidence" value="ECO:0007669"/>
    <property type="project" value="InterPro"/>
</dbReference>
<evidence type="ECO:0000256" key="4">
    <source>
        <dbReference type="ARBA" id="ARBA00023136"/>
    </source>
</evidence>